<sequence length="117" mass="12986">MSASTPAWLTLDEFDFHHRLPALPGNTLVLFGQPGCAACRSWRQALSQWQPAALQQLAYVDVQQCMALAHQYDIFYLPTLLLFVDGHYHGQLHSPLQAQALMQALDTLLASPAAEEP</sequence>
<evidence type="ECO:0000259" key="1">
    <source>
        <dbReference type="Pfam" id="PF00085"/>
    </source>
</evidence>
<dbReference type="SUPFAM" id="SSF52833">
    <property type="entry name" value="Thioredoxin-like"/>
    <property type="match status" value="1"/>
</dbReference>
<protein>
    <submittedName>
        <fullName evidence="2">Thioredoxin</fullName>
    </submittedName>
</protein>
<accession>A0A454JLZ1</accession>
<proteinExistence type="predicted"/>
<dbReference type="Pfam" id="PF00085">
    <property type="entry name" value="Thioredoxin"/>
    <property type="match status" value="1"/>
</dbReference>
<name>A0A454JLZ1_9NEIS</name>
<organism evidence="2 3">
    <name type="scientific">Aquitalea palustris</name>
    <dbReference type="NCBI Taxonomy" id="2480983"/>
    <lineage>
        <taxon>Bacteria</taxon>
        <taxon>Pseudomonadati</taxon>
        <taxon>Pseudomonadota</taxon>
        <taxon>Betaproteobacteria</taxon>
        <taxon>Neisseriales</taxon>
        <taxon>Chromobacteriaceae</taxon>
        <taxon>Aquitalea</taxon>
    </lineage>
</organism>
<feature type="domain" description="Thioredoxin" evidence="1">
    <location>
        <begin position="13"/>
        <end position="106"/>
    </location>
</feature>
<gene>
    <name evidence="2" type="ORF">EAY64_03585</name>
</gene>
<dbReference type="RefSeq" id="WP_103523426.1">
    <property type="nucleotide sequence ID" value="NZ_JAIZDC010000002.1"/>
</dbReference>
<dbReference type="InterPro" id="IPR036249">
    <property type="entry name" value="Thioredoxin-like_sf"/>
</dbReference>
<dbReference type="OrthoDB" id="5295821at2"/>
<dbReference type="CDD" id="cd02947">
    <property type="entry name" value="TRX_family"/>
    <property type="match status" value="1"/>
</dbReference>
<reference evidence="2 3" key="1">
    <citation type="submission" date="2018-10" db="EMBL/GenBank/DDBJ databases">
        <title>Draft genome sequence of Aquitalea MWU14-2217 isolated from a wild cranberry bog in Provincetown, Massachusetts.</title>
        <authorList>
            <person name="Ebadzadsahrai G."/>
            <person name="Soby S."/>
        </authorList>
    </citation>
    <scope>NUCLEOTIDE SEQUENCE [LARGE SCALE GENOMIC DNA]</scope>
    <source>
        <strain evidence="2 3">MWU14-2217</strain>
    </source>
</reference>
<evidence type="ECO:0000313" key="2">
    <source>
        <dbReference type="EMBL" id="RMD00966.1"/>
    </source>
</evidence>
<dbReference type="InterPro" id="IPR013766">
    <property type="entry name" value="Thioredoxin_domain"/>
</dbReference>
<dbReference type="Proteomes" id="UP000274139">
    <property type="component" value="Unassembled WGS sequence"/>
</dbReference>
<keyword evidence="3" id="KW-1185">Reference proteome</keyword>
<comment type="caution">
    <text evidence="2">The sequence shown here is derived from an EMBL/GenBank/DDBJ whole genome shotgun (WGS) entry which is preliminary data.</text>
</comment>
<dbReference type="EMBL" id="RFAR01000011">
    <property type="protein sequence ID" value="RMD00966.1"/>
    <property type="molecule type" value="Genomic_DNA"/>
</dbReference>
<dbReference type="Gene3D" id="3.40.30.10">
    <property type="entry name" value="Glutaredoxin"/>
    <property type="match status" value="1"/>
</dbReference>
<dbReference type="AlphaFoldDB" id="A0A454JLZ1"/>
<evidence type="ECO:0000313" key="3">
    <source>
        <dbReference type="Proteomes" id="UP000274139"/>
    </source>
</evidence>